<evidence type="ECO:0000313" key="7">
    <source>
        <dbReference type="Proteomes" id="UP000244722"/>
    </source>
</evidence>
<dbReference type="GO" id="GO:0005829">
    <property type="term" value="C:cytosol"/>
    <property type="evidence" value="ECO:0007669"/>
    <property type="project" value="TreeGrafter"/>
</dbReference>
<feature type="repeat" description="HEAT" evidence="4">
    <location>
        <begin position="1643"/>
        <end position="1680"/>
    </location>
</feature>
<dbReference type="Pfam" id="PF24916">
    <property type="entry name" value="HEAT_GCN1_fung"/>
    <property type="match status" value="1"/>
</dbReference>
<dbReference type="Pfam" id="PF24987">
    <property type="entry name" value="HEAT_EF3_N"/>
    <property type="match status" value="1"/>
</dbReference>
<dbReference type="InterPro" id="IPR022716">
    <property type="entry name" value="Gcn1_N"/>
</dbReference>
<sequence>MAESDANDGSAHEGNPMVLSVMSSSTKRRVHELHSLTERIQRSELPQEEFPLVIQLLFKTHPYYYDRNSRDAVRKCFLQMFESETLSSAYIRYLVAATKNESQKGGIAPSSAFVLLEWASVIISQISKSLELFNAHINDLLAAQVSLLELCMGSPHAKGSLKKSALTVARRGLRAAFSTKNEYEAIIKTMVEGLIAKGSTSTQKNALLLGVISGVCARVPKLREVLGGLKKGIYEFYARELIMSRTPIPQYISGSLHDFFQEFTTLEEFEAELVPALDKALLRSPEVALDGLITSLFKSLSPTIDISKAIADKLLKPLLSSIKSSNVNIRNGAVLAFTTGMDKSLEGDERAIGKIIDELVSPVKAGKVTAADQRVLYATMIETLSLSDHVGGNFSANLAEIAIKEQNEAVLLKLSSAFFNSLARELKKEIEPVKGMVDTINKGLTDKRQNFRRTWILKIGDLIWDMGETPNTITIKFCEKIMQKMVDSWAEVVTNPLPAAQTGLVTAGYVFTALALDKMANWDNEKIALIVKKADIVKQCLATTPKLSFLLNHKVYSKLTQVDDQKWAIRALAATADYVKYEANHADAWALAFLYLLCAHNSPLEIRNQAVSALSSAYLRRPEAIGKVVLNGVWQWLRKIENHEKDSAPSAAKTEGIYIGLAIHAICLSANTAGGLGIGAGLEEMVKNQLVNLAVVTHHELMPGVDWIRLCQKTGIDPGELASEKAAKLVGEIRMYTGLSGRSSYIRGAALKASATLAFVAPVAITPLVIRLFTDDLNPALLRGIGPQEVAVWKAPPGIAYVNVLSKSSASVRQEKSKDADTLKWEAELRAQLAQKKGAERKLTTDEKARVEEQVAKEAVIRKNVEEVNLKLSRGIGVIQCLAEGPPTAVEMWMGAAVRALLKVMEAGAGVVIGDSGVKAYLACAEHVSTRLGVLRAFIGIASLRALKVGELSPEVQEEPLGALATRLLYRLRFTGEQRPFDTVSLVYLLSFVSLVLEKGGIGAVEASEEADEQIVLAIEFLSFHTESCIDPNVPRGHILKLLINSMQRYTAHYKLIKDCLLDLCRCVASSISLDEIKILVGGVISPEVNVRTATLQAIDAEIDLTDFDFAEELWLACHDELDENAELAKSIWEENALEVHQDSARKMIPFLEYMDKPLRAAAARSLAEAVRQFPDVFSNTLDTLQDFYREKAKPILPAYDEFGMLKKVDNRDPWEFRSGIALAFKELAPIFVSARLVGFCAFLIEGGPLGDRNHTVREEMIEAATAIIAAQGATHVEELMEVFEQSLEGPDDGSELRDRINEAVIILYGALGRHLGSGDKRIPGVVDRLLTTLSTPSETVQYAVAECLPPLIKASRDKAPDYIKKLLDQLFTAKAYAARRGAAYGLAGVIKGRGISALKDYRVMSALRGAVESKKEPNARQGALFAYELLSLILGRLFEPYVIQILPLLLQSFGDGVIDVREACSDAAKVCFSSLSSYGVKVILPDLLEGLDEPAWRSKKGACETLGAMAYLAPHQLAISLPEIIPPLTTVLNDSHKEVRAAANRSLKKFGEVISNPEVKDVVDVLLKALSDPTKYTDDALDVLMKVSFVHYLDAPSLALIVRILERGLGDRSATKRKASQIIGSLAHLTERKDVMVHIPILVSGLKQAIVDPVPATRATASKALGSLVEKLGEDALPDIIPGLMATLKSDTGAGDRLGSAQALSEVLSGLGTQRLEETLPTILQNANSSKPSVREGFMSLFIFLPACFGNSFSAYLSKIIPPILSGLADDIESIRETSLRAGRLLVKNFATRAIDLLLPELERGLADNNHRIRLSSVELVGDLLFNLTGISGKAEQDDLEATGEIGNSLLEVLGKEKRDKVLSALYICRCDTSGQVRLAAVAVWKALVASPRTLKELVPTLTQLIIRRLANSSTEQKVIAGQALGELIRKAGEGVLSTLLPTLEEGLRSATDTDAKQGICIALKEVVDSTSRESLEGYEATLVSVVRTALVDADRDVREAAAEAFDALQKLIGKRIVDQVLPHLLSLLRSEGDAEHALAALLTLLTEQTRSNIILPVLIPTLLSPPISNFNARALASLANVASSSLNRRLPNIMNSLMDNIIICQDEELLSDLNASFDSVLLSVDESDGLSTAMSEMLKLVKHDDHKKRACACEHFARFFAETDVDYSKYTQDCIRVLLISFDDRDKQVVKNAWSALNELTRKLKKEEMESLVFSTRQVLQQVGVPGAELPGFSLPKGINAILPIFLQGLMYGTPDQRTQSALAISDIIDRTNGESLRPFVTQITGPLIRVVSERSVDVKAAILLTLNSLLQKIPTYLKPFLPQLQRTFAKSLADTSSELLRTRAAKALGTLITLTARIDPLISELVTGAKTPDPGVRDAMMKALYEVVSKAGGNMGEPSKASILSLIEDDLDQDDDRMAIAGARLLGVLVPHLSPDDSSRVIRTHAVSNAFTKASVLGLNAVLAESPASLTEPPFFEETPSIISQGISHKNPFISDNCVLAAGKFLISSDLSKSFETTKSILESLTQAIKNPLSASTDTKRLALVVIRTVSRLQPEIIRPHLPLLAPVIFSSVRDIVIPVKLSAEQAFIAIFQVVQQGDAVFEKYIGTVEGPQKRSMHDYFRRVAMKLAAAEKERNEAGGAGLGLNSDEEEDMKEIMSVGRVDSEGWTSGD</sequence>
<keyword evidence="7" id="KW-1185">Reference proteome</keyword>
<dbReference type="Pfam" id="PF12074">
    <property type="entry name" value="Gcn1_N"/>
    <property type="match status" value="1"/>
</dbReference>
<proteinExistence type="inferred from homology"/>
<dbReference type="InterPro" id="IPR011989">
    <property type="entry name" value="ARM-like"/>
</dbReference>
<evidence type="ECO:0000256" key="2">
    <source>
        <dbReference type="ARBA" id="ARBA00022737"/>
    </source>
</evidence>
<evidence type="ECO:0000259" key="5">
    <source>
        <dbReference type="SMART" id="SM01349"/>
    </source>
</evidence>
<evidence type="ECO:0000256" key="1">
    <source>
        <dbReference type="ARBA" id="ARBA00007366"/>
    </source>
</evidence>
<dbReference type="Pfam" id="PF23271">
    <property type="entry name" value="HEAT_GCN1"/>
    <property type="match status" value="1"/>
</dbReference>
<evidence type="ECO:0000256" key="3">
    <source>
        <dbReference type="ARBA" id="ARBA00072275"/>
    </source>
</evidence>
<dbReference type="PANTHER" id="PTHR23346:SF7">
    <property type="entry name" value="STALLED RIBOSOME SENSOR GCN1"/>
    <property type="match status" value="1"/>
</dbReference>
<accession>A0A2T6ZE90</accession>
<dbReference type="Proteomes" id="UP000244722">
    <property type="component" value="Unassembled WGS sequence"/>
</dbReference>
<dbReference type="EMBL" id="NESQ01000344">
    <property type="protein sequence ID" value="PUU73810.1"/>
    <property type="molecule type" value="Genomic_DNA"/>
</dbReference>
<dbReference type="InterPro" id="IPR034085">
    <property type="entry name" value="TOG"/>
</dbReference>
<dbReference type="Gene3D" id="1.25.10.10">
    <property type="entry name" value="Leucine-rich Repeat Variant"/>
    <property type="match status" value="6"/>
</dbReference>
<dbReference type="GO" id="GO:0034198">
    <property type="term" value="P:cellular response to amino acid starvation"/>
    <property type="evidence" value="ECO:0007669"/>
    <property type="project" value="TreeGrafter"/>
</dbReference>
<dbReference type="InterPro" id="IPR057546">
    <property type="entry name" value="HEAT_GCN1"/>
</dbReference>
<dbReference type="InterPro" id="IPR021133">
    <property type="entry name" value="HEAT_type_2"/>
</dbReference>
<dbReference type="GO" id="GO:1904688">
    <property type="term" value="P:regulation of cytoplasmic translational initiation"/>
    <property type="evidence" value="ECO:0007669"/>
    <property type="project" value="UniProtKB-ARBA"/>
</dbReference>
<evidence type="ECO:0000313" key="6">
    <source>
        <dbReference type="EMBL" id="PUU73810.1"/>
    </source>
</evidence>
<comment type="caution">
    <text evidence="6">The sequence shown here is derived from an EMBL/GenBank/DDBJ whole genome shotgun (WGS) entry which is preliminary data.</text>
</comment>
<keyword evidence="2" id="KW-0677">Repeat</keyword>
<feature type="domain" description="TOG" evidence="5">
    <location>
        <begin position="1668"/>
        <end position="1920"/>
    </location>
</feature>
<protein>
    <recommendedName>
        <fullName evidence="3">eIF-2-alpha kinase activator GCN1</fullName>
    </recommendedName>
</protein>
<dbReference type="Pfam" id="PF24993">
    <property type="entry name" value="GNC1_N"/>
    <property type="match status" value="1"/>
</dbReference>
<dbReference type="Pfam" id="PF25801">
    <property type="entry name" value="HEAT_GCN1_C_2"/>
    <property type="match status" value="1"/>
</dbReference>
<dbReference type="OrthoDB" id="5148094at2759"/>
<dbReference type="STRING" id="42251.A0A2T6ZE90"/>
<dbReference type="GO" id="GO:0030295">
    <property type="term" value="F:protein kinase activator activity"/>
    <property type="evidence" value="ECO:0007669"/>
    <property type="project" value="UniProtKB-ARBA"/>
</dbReference>
<feature type="repeat" description="HEAT" evidence="4">
    <location>
        <begin position="1984"/>
        <end position="2021"/>
    </location>
</feature>
<dbReference type="Pfam" id="PF24984">
    <property type="entry name" value="HEAT_EF3_GNC1"/>
    <property type="match status" value="1"/>
</dbReference>
<dbReference type="SMART" id="SM01349">
    <property type="entry name" value="TOG"/>
    <property type="match status" value="2"/>
</dbReference>
<dbReference type="PANTHER" id="PTHR23346">
    <property type="entry name" value="TRANSLATIONAL ACTIVATOR GCN1-RELATED"/>
    <property type="match status" value="1"/>
</dbReference>
<evidence type="ECO:0000256" key="4">
    <source>
        <dbReference type="PROSITE-ProRule" id="PRU00103"/>
    </source>
</evidence>
<comment type="similarity">
    <text evidence="1">Belongs to the GCN1 family.</text>
</comment>
<reference evidence="6 7" key="1">
    <citation type="submission" date="2017-04" db="EMBL/GenBank/DDBJ databases">
        <title>Draft genome sequence of Tuber borchii Vittad., a whitish edible truffle.</title>
        <authorList>
            <consortium name="DOE Joint Genome Institute"/>
            <person name="Murat C."/>
            <person name="Kuo A."/>
            <person name="Barry K.W."/>
            <person name="Clum A."/>
            <person name="Dockter R.B."/>
            <person name="Fauchery L."/>
            <person name="Iotti M."/>
            <person name="Kohler A."/>
            <person name="Labutti K."/>
            <person name="Lindquist E.A."/>
            <person name="Lipzen A."/>
            <person name="Ohm R.A."/>
            <person name="Wang M."/>
            <person name="Grigoriev I.V."/>
            <person name="Zambonelli A."/>
            <person name="Martin F.M."/>
        </authorList>
    </citation>
    <scope>NUCLEOTIDE SEQUENCE [LARGE SCALE GENOMIC DNA]</scope>
    <source>
        <strain evidence="6 7">Tbo3840</strain>
    </source>
</reference>
<name>A0A2T6ZE90_TUBBO</name>
<dbReference type="SUPFAM" id="SSF48371">
    <property type="entry name" value="ARM repeat"/>
    <property type="match status" value="4"/>
</dbReference>
<feature type="repeat" description="HEAT" evidence="4">
    <location>
        <begin position="1525"/>
        <end position="1562"/>
    </location>
</feature>
<gene>
    <name evidence="6" type="ORF">B9Z19DRAFT_1196649</name>
</gene>
<dbReference type="PROSITE" id="PS50077">
    <property type="entry name" value="HEAT_REPEAT"/>
    <property type="match status" value="3"/>
</dbReference>
<dbReference type="FunFam" id="1.25.10.10:FF:000090">
    <property type="entry name" value="eIF-2-alpha kinase activator GCN1"/>
    <property type="match status" value="1"/>
</dbReference>
<dbReference type="InterPro" id="IPR056809">
    <property type="entry name" value="HEAT_GCN1_fung"/>
</dbReference>
<feature type="domain" description="TOG" evidence="5">
    <location>
        <begin position="1354"/>
        <end position="1584"/>
    </location>
</feature>
<dbReference type="InterPro" id="IPR056810">
    <property type="entry name" value="GNC1-like_N"/>
</dbReference>
<organism evidence="6 7">
    <name type="scientific">Tuber borchii</name>
    <name type="common">White truffle</name>
    <dbReference type="NCBI Taxonomy" id="42251"/>
    <lineage>
        <taxon>Eukaryota</taxon>
        <taxon>Fungi</taxon>
        <taxon>Dikarya</taxon>
        <taxon>Ascomycota</taxon>
        <taxon>Pezizomycotina</taxon>
        <taxon>Pezizomycetes</taxon>
        <taxon>Pezizales</taxon>
        <taxon>Tuberaceae</taxon>
        <taxon>Tuber</taxon>
    </lineage>
</organism>
<dbReference type="InterPro" id="IPR016024">
    <property type="entry name" value="ARM-type_fold"/>
</dbReference>